<sequence length="329" mass="35365">MPPQAVSAPSDILTFVLSGVAAVLLTRAYLQATGFPQFDAGGLRIAHVLWGGLLLTVGFGVVLVFLGSRARFVGAILGGIGFGLFIDQVGKFVTAQADYFYAPAAGIIYAAFALLLVITQALRERTRLSRTERTANALDTVIGGLDKGLSDRRRSAVLRLVRDCGPDVTEAVARLLATVPRREPSLAPLRRPWARRARQAMTWVVSSRWMVGLVVVYLLGEPLVVVARVGVETVVGDLPNQQEWGAVLGVASSALATAVLSIRGALLLPRDEVGAFRLFRLAILVDLLFGQVFSFTVHQFGALVGLAIDLFLLAVITVKYRELCRNVSA</sequence>
<evidence type="ECO:0000313" key="5">
    <source>
        <dbReference type="Proteomes" id="UP000677457"/>
    </source>
</evidence>
<evidence type="ECO:0000313" key="2">
    <source>
        <dbReference type="EMBL" id="GIM87148.1"/>
    </source>
</evidence>
<feature type="transmembrane region" description="Helical" evidence="1">
    <location>
        <begin position="244"/>
        <end position="266"/>
    </location>
</feature>
<gene>
    <name evidence="3" type="ORF">FB564_2718</name>
    <name evidence="2" type="ORF">Sar04_38840</name>
</gene>
<dbReference type="EMBL" id="BOQM01000031">
    <property type="protein sequence ID" value="GIM87148.1"/>
    <property type="molecule type" value="Genomic_DNA"/>
</dbReference>
<feature type="transmembrane region" description="Helical" evidence="1">
    <location>
        <begin position="200"/>
        <end position="220"/>
    </location>
</feature>
<keyword evidence="1" id="KW-0472">Membrane</keyword>
<keyword evidence="1" id="KW-1133">Transmembrane helix</keyword>
<keyword evidence="1" id="KW-0812">Transmembrane</keyword>
<feature type="transmembrane region" description="Helical" evidence="1">
    <location>
        <begin position="300"/>
        <end position="318"/>
    </location>
</feature>
<name>A0A542XNY1_SALAC</name>
<dbReference type="AlphaFoldDB" id="A0A542XNY1"/>
<comment type="caution">
    <text evidence="3">The sequence shown here is derived from an EMBL/GenBank/DDBJ whole genome shotgun (WGS) entry which is preliminary data.</text>
</comment>
<feature type="transmembrane region" description="Helical" evidence="1">
    <location>
        <begin position="278"/>
        <end position="294"/>
    </location>
</feature>
<evidence type="ECO:0000313" key="4">
    <source>
        <dbReference type="Proteomes" id="UP000315983"/>
    </source>
</evidence>
<protein>
    <submittedName>
        <fullName evidence="3">Uncharacterized protein</fullName>
    </submittedName>
</protein>
<dbReference type="EMBL" id="VFOL01000001">
    <property type="protein sequence ID" value="TQL37554.1"/>
    <property type="molecule type" value="Genomic_DNA"/>
</dbReference>
<feature type="transmembrane region" description="Helical" evidence="1">
    <location>
        <begin position="73"/>
        <end position="93"/>
    </location>
</feature>
<accession>A0A542XNY1</accession>
<dbReference type="Proteomes" id="UP000677457">
    <property type="component" value="Unassembled WGS sequence"/>
</dbReference>
<dbReference type="RefSeq" id="WP_016813328.1">
    <property type="nucleotide sequence ID" value="NZ_BOQM01000031.1"/>
</dbReference>
<organism evidence="3 4">
    <name type="scientific">Salinispora arenicola</name>
    <dbReference type="NCBI Taxonomy" id="168697"/>
    <lineage>
        <taxon>Bacteria</taxon>
        <taxon>Bacillati</taxon>
        <taxon>Actinomycetota</taxon>
        <taxon>Actinomycetes</taxon>
        <taxon>Micromonosporales</taxon>
        <taxon>Micromonosporaceae</taxon>
        <taxon>Salinispora</taxon>
    </lineage>
</organism>
<feature type="transmembrane region" description="Helical" evidence="1">
    <location>
        <begin position="12"/>
        <end position="30"/>
    </location>
</feature>
<feature type="transmembrane region" description="Helical" evidence="1">
    <location>
        <begin position="99"/>
        <end position="122"/>
    </location>
</feature>
<proteinExistence type="predicted"/>
<keyword evidence="5" id="KW-1185">Reference proteome</keyword>
<reference evidence="2 5" key="2">
    <citation type="submission" date="2021-03" db="EMBL/GenBank/DDBJ databases">
        <title>Whole genome shotgun sequence of Salinispora arenicola NBRC 105043.</title>
        <authorList>
            <person name="Komaki H."/>
            <person name="Tamura T."/>
        </authorList>
    </citation>
    <scope>NUCLEOTIDE SEQUENCE [LARGE SCALE GENOMIC DNA]</scope>
    <source>
        <strain evidence="2 5">NBRC 105043</strain>
    </source>
</reference>
<feature type="transmembrane region" description="Helical" evidence="1">
    <location>
        <begin position="45"/>
        <end position="66"/>
    </location>
</feature>
<dbReference type="GeneID" id="93771958"/>
<dbReference type="Proteomes" id="UP000315983">
    <property type="component" value="Unassembled WGS sequence"/>
</dbReference>
<evidence type="ECO:0000256" key="1">
    <source>
        <dbReference type="SAM" id="Phobius"/>
    </source>
</evidence>
<reference evidence="3 4" key="1">
    <citation type="submission" date="2019-06" db="EMBL/GenBank/DDBJ databases">
        <title>Sequencing the genomes of 1000 actinobacteria strains.</title>
        <authorList>
            <person name="Klenk H.-P."/>
        </authorList>
    </citation>
    <scope>NUCLEOTIDE SEQUENCE [LARGE SCALE GENOMIC DNA]</scope>
    <source>
        <strain evidence="3 4">DSM 44819</strain>
    </source>
</reference>
<evidence type="ECO:0000313" key="3">
    <source>
        <dbReference type="EMBL" id="TQL37554.1"/>
    </source>
</evidence>